<dbReference type="InterPro" id="IPR007831">
    <property type="entry name" value="T2SS_GspE_N"/>
</dbReference>
<dbReference type="OrthoDB" id="5524743at2"/>
<gene>
    <name evidence="2" type="ORF">MEBOL_007297</name>
</gene>
<dbReference type="InterPro" id="IPR037257">
    <property type="entry name" value="T2SS_E_N_sf"/>
</dbReference>
<reference evidence="2 3" key="1">
    <citation type="submission" date="2017-06" db="EMBL/GenBank/DDBJ databases">
        <authorList>
            <person name="Kim H.J."/>
            <person name="Triplett B.A."/>
        </authorList>
    </citation>
    <scope>NUCLEOTIDE SEQUENCE [LARGE SCALE GENOMIC DNA]</scope>
    <source>
        <strain evidence="2 3">DSM 14713</strain>
    </source>
</reference>
<dbReference type="AlphaFoldDB" id="A0A250IPW3"/>
<dbReference type="Proteomes" id="UP000217289">
    <property type="component" value="Chromosome"/>
</dbReference>
<dbReference type="KEGG" id="mbd:MEBOL_007297"/>
<keyword evidence="3" id="KW-1185">Reference proteome</keyword>
<sequence length="344" mass="37679">MRKKRLGDLLRERELVDGTQLRAALGVHHKWGVPLGQVVVDLGFCTAQQVLALMAEQAQLPTVDLDAEVLDRDLVDVLPVHVAESCRVIPLRQEGPRDSVLVVATEAPGDPLALDEVARVTGKARVVSVLATDASISQAIERLYYPHLVGAKRPVEPIELPEAEEALPLVHGRAECLMLDGLLQRQSEMSVEDGHGLPVMKPLTDELPLDARLTEREMPRVLVALPRKTREPEVWVYGWGSGATRGLMRLLEESGLRARVARTEDVRKAGERTVVLTPLQSIESVKRKGVRARLVVAGRGREAERARELGAHSFLSGPLCADALIDTLREHLAAGHETPSRRAG</sequence>
<evidence type="ECO:0000259" key="1">
    <source>
        <dbReference type="Pfam" id="PF05157"/>
    </source>
</evidence>
<dbReference type="EMBL" id="CP022163">
    <property type="protein sequence ID" value="ATB33799.1"/>
    <property type="molecule type" value="Genomic_DNA"/>
</dbReference>
<evidence type="ECO:0000313" key="3">
    <source>
        <dbReference type="Proteomes" id="UP000217289"/>
    </source>
</evidence>
<evidence type="ECO:0000313" key="2">
    <source>
        <dbReference type="EMBL" id="ATB33799.1"/>
    </source>
</evidence>
<organism evidence="2 3">
    <name type="scientific">Melittangium boletus DSM 14713</name>
    <dbReference type="NCBI Taxonomy" id="1294270"/>
    <lineage>
        <taxon>Bacteria</taxon>
        <taxon>Pseudomonadati</taxon>
        <taxon>Myxococcota</taxon>
        <taxon>Myxococcia</taxon>
        <taxon>Myxococcales</taxon>
        <taxon>Cystobacterineae</taxon>
        <taxon>Archangiaceae</taxon>
        <taxon>Melittangium</taxon>
    </lineage>
</organism>
<dbReference type="Gene3D" id="3.30.300.160">
    <property type="entry name" value="Type II secretion system, protein E, N-terminal domain"/>
    <property type="match status" value="1"/>
</dbReference>
<name>A0A250IPW3_9BACT</name>
<accession>A0A250IPW3</accession>
<dbReference type="RefSeq" id="WP_095983234.1">
    <property type="nucleotide sequence ID" value="NZ_CP022163.1"/>
</dbReference>
<proteinExistence type="predicted"/>
<dbReference type="Pfam" id="PF05157">
    <property type="entry name" value="MshEN"/>
    <property type="match status" value="1"/>
</dbReference>
<dbReference type="SUPFAM" id="SSF160246">
    <property type="entry name" value="EspE N-terminal domain-like"/>
    <property type="match status" value="1"/>
</dbReference>
<protein>
    <submittedName>
        <fullName evidence="2">ATPase</fullName>
    </submittedName>
</protein>
<feature type="domain" description="Type II secretion system protein GspE N-terminal" evidence="1">
    <location>
        <begin position="59"/>
        <end position="146"/>
    </location>
</feature>